<organism evidence="1 2">
    <name type="scientific">Paramuricea clavata</name>
    <name type="common">Red gorgonian</name>
    <name type="synonym">Violescent sea-whip</name>
    <dbReference type="NCBI Taxonomy" id="317549"/>
    <lineage>
        <taxon>Eukaryota</taxon>
        <taxon>Metazoa</taxon>
        <taxon>Cnidaria</taxon>
        <taxon>Anthozoa</taxon>
        <taxon>Octocorallia</taxon>
        <taxon>Malacalcyonacea</taxon>
        <taxon>Plexauridae</taxon>
        <taxon>Paramuricea</taxon>
    </lineage>
</organism>
<sequence>MQQRHRVQPMGVRDSFSLTQTWGKRYCVDDVHSDCSIWDDDEAVEGCLFGLTGLITVRSNSIDHYRNWDCLLCNYFDDHFLSFTECGPSAPIVHEPLVPEGPISYSSIFRASSLPLPQSKCQQYQIYDETFAECKPLLARNKINFGEVLKKYAVILEYKEHSNSCGISLFTGLESANSTTRLKDVSQKLLEINLMERDSKVLGINIQPLGNFSYRVIFELLENSEENELVESNIGHELKIQNLAFHSHIRNLTRSNGLCKYSLNRSIVREMLCAKNETFSLNEVEIYGNKSLFINKTGQLYSAQEYLLFKNEKRLALCKDYWPGNCSFYIEVNNESDWSIFENGSVHTDVTKVSWLHYGEYTIVDGVLRFCSRYPRAVLSSKTSIHETILSHATT</sequence>
<comment type="caution">
    <text evidence="1">The sequence shown here is derived from an EMBL/GenBank/DDBJ whole genome shotgun (WGS) entry which is preliminary data.</text>
</comment>
<gene>
    <name evidence="1" type="ORF">PACLA_8A002051</name>
</gene>
<evidence type="ECO:0000313" key="2">
    <source>
        <dbReference type="Proteomes" id="UP001152795"/>
    </source>
</evidence>
<evidence type="ECO:0000313" key="1">
    <source>
        <dbReference type="EMBL" id="CAB4036929.1"/>
    </source>
</evidence>
<accession>A0A6S7LPR8</accession>
<reference evidence="1" key="1">
    <citation type="submission" date="2020-04" db="EMBL/GenBank/DDBJ databases">
        <authorList>
            <person name="Alioto T."/>
            <person name="Alioto T."/>
            <person name="Gomez Garrido J."/>
        </authorList>
    </citation>
    <scope>NUCLEOTIDE SEQUENCE</scope>
    <source>
        <strain evidence="1">A484AB</strain>
    </source>
</reference>
<protein>
    <submittedName>
        <fullName evidence="1">Uncharacterized protein</fullName>
    </submittedName>
</protein>
<feature type="non-terminal residue" evidence="1">
    <location>
        <position position="395"/>
    </location>
</feature>
<dbReference type="EMBL" id="CACRXK020022562">
    <property type="protein sequence ID" value="CAB4036929.1"/>
    <property type="molecule type" value="Genomic_DNA"/>
</dbReference>
<proteinExistence type="predicted"/>
<keyword evidence="2" id="KW-1185">Reference proteome</keyword>
<dbReference type="Proteomes" id="UP001152795">
    <property type="component" value="Unassembled WGS sequence"/>
</dbReference>
<name>A0A6S7LPR8_PARCT</name>
<dbReference type="AlphaFoldDB" id="A0A6S7LPR8"/>